<gene>
    <name evidence="1" type="ORF">PU648_19610</name>
</gene>
<sequence>MSETSSRTYSNATIVGLMTLARGYCYWPECQTPTMRMVNGSPVLNVDIAHIRAASPNGPRFDPALSKQERDEFSNLILLCTVHHKTVDGKGWKRYPIELLEQWKEEREAGSLDQLAGLSDLTEEKLSLMLAQAQSELLDRVGPALDAFAESAPDLAVLLRSLTDELADPRVHGFGISEDVAIMLNDSAWKLSGLEDNAMLLARAADKLANLGDNAGLLAGAASDLSGLPDLVRLLDGVTRRLQQAVDRVGPY</sequence>
<keyword evidence="2" id="KW-1185">Reference proteome</keyword>
<dbReference type="EMBL" id="JARAKF010000001">
    <property type="protein sequence ID" value="MDU8994504.1"/>
    <property type="molecule type" value="Genomic_DNA"/>
</dbReference>
<accession>A0ABU3UKQ6</accession>
<evidence type="ECO:0008006" key="3">
    <source>
        <dbReference type="Google" id="ProtNLM"/>
    </source>
</evidence>
<evidence type="ECO:0000313" key="1">
    <source>
        <dbReference type="EMBL" id="MDU8994504.1"/>
    </source>
</evidence>
<dbReference type="RefSeq" id="WP_316732914.1">
    <property type="nucleotide sequence ID" value="NZ_JARAKF010000001.1"/>
</dbReference>
<protein>
    <recommendedName>
        <fullName evidence="3">HNH endonuclease</fullName>
    </recommendedName>
</protein>
<organism evidence="1 2">
    <name type="scientific">Streptomyces mirabilis</name>
    <dbReference type="NCBI Taxonomy" id="68239"/>
    <lineage>
        <taxon>Bacteria</taxon>
        <taxon>Bacillati</taxon>
        <taxon>Actinomycetota</taxon>
        <taxon>Actinomycetes</taxon>
        <taxon>Kitasatosporales</taxon>
        <taxon>Streptomycetaceae</taxon>
        <taxon>Streptomyces</taxon>
    </lineage>
</organism>
<proteinExistence type="predicted"/>
<evidence type="ECO:0000313" key="2">
    <source>
        <dbReference type="Proteomes" id="UP001257627"/>
    </source>
</evidence>
<reference evidence="1 2" key="1">
    <citation type="submission" date="2023-02" db="EMBL/GenBank/DDBJ databases">
        <authorList>
            <person name="Maleckis M."/>
        </authorList>
    </citation>
    <scope>NUCLEOTIDE SEQUENCE [LARGE SCALE GENOMIC DNA]</scope>
    <source>
        <strain evidence="1 2">P8-A2</strain>
    </source>
</reference>
<name>A0ABU3UKQ6_9ACTN</name>
<comment type="caution">
    <text evidence="1">The sequence shown here is derived from an EMBL/GenBank/DDBJ whole genome shotgun (WGS) entry which is preliminary data.</text>
</comment>
<dbReference type="Proteomes" id="UP001257627">
    <property type="component" value="Unassembled WGS sequence"/>
</dbReference>